<keyword evidence="4" id="KW-0862">Zinc</keyword>
<feature type="domain" description="Replication factor A C-terminal" evidence="8">
    <location>
        <begin position="295"/>
        <end position="427"/>
    </location>
</feature>
<reference evidence="11" key="1">
    <citation type="submission" date="2024-06" db="EMBL/GenBank/DDBJ databases">
        <authorList>
            <person name="Ryan C."/>
        </authorList>
    </citation>
    <scope>NUCLEOTIDE SEQUENCE [LARGE SCALE GENOMIC DNA]</scope>
</reference>
<evidence type="ECO:0000256" key="3">
    <source>
        <dbReference type="ARBA" id="ARBA00022771"/>
    </source>
</evidence>
<evidence type="ECO:0000259" key="8">
    <source>
        <dbReference type="Pfam" id="PF08646"/>
    </source>
</evidence>
<dbReference type="GO" id="GO:0003677">
    <property type="term" value="F:DNA binding"/>
    <property type="evidence" value="ECO:0007669"/>
    <property type="project" value="UniProtKB-KW"/>
</dbReference>
<accession>A0ABC8V6P7</accession>
<evidence type="ECO:0000313" key="11">
    <source>
        <dbReference type="Proteomes" id="UP001497457"/>
    </source>
</evidence>
<evidence type="ECO:0000313" key="10">
    <source>
        <dbReference type="EMBL" id="CAL4885062.1"/>
    </source>
</evidence>
<keyword evidence="5" id="KW-0238">DNA-binding</keyword>
<dbReference type="InterPro" id="IPR003871">
    <property type="entry name" value="RFA1B/D_OB_1st"/>
</dbReference>
<feature type="compositionally biased region" description="Basic residues" evidence="6">
    <location>
        <begin position="560"/>
        <end position="571"/>
    </location>
</feature>
<evidence type="ECO:0000256" key="4">
    <source>
        <dbReference type="ARBA" id="ARBA00022833"/>
    </source>
</evidence>
<dbReference type="Gene3D" id="2.40.50.140">
    <property type="entry name" value="Nucleic acid-binding proteins"/>
    <property type="match status" value="3"/>
</dbReference>
<evidence type="ECO:0000256" key="5">
    <source>
        <dbReference type="ARBA" id="ARBA00023125"/>
    </source>
</evidence>
<evidence type="ECO:0000259" key="9">
    <source>
        <dbReference type="Pfam" id="PF16900"/>
    </source>
</evidence>
<dbReference type="InterPro" id="IPR031657">
    <property type="entry name" value="REPA_OB_2"/>
</dbReference>
<sequence>MTFAPLSDLPLGRAHCAICVRVVRLWDYCGNKEDTAPLHVDMVLVDDKGNRIYCEIPGSEAEKFKALITEGHVYVLKKFIVTGCKPAYKPFPGNQMIRFTAWTTVEEYNDTSIKFPKYVYDLINFEDFPSRVGQVDCFVDAIGTIVGVSEIVSVHLPSSNNSTAKRVVSLKDIRNNRINLVLWGSRASDFDAETVHCIGQESPVVAIFVGMLVKSYKGENTLSGGTKCKWYINEEIPEIEAYFDRVYDHHDKIEWISAGEQQFRALEKQTSVEERTLSELRDIDPWDFESRGYRCTVTISRINMNQPWWFSSCTRCHRASVANGNQYRCSGGCPSTTAEPKYRLSLIGTDGTGAAEFVLFGRVARQIIGKPVTTLLRSANRNQPVSADVHYHIVPEIAAIVSQKFTFSVSVTQKSLSQRNVSFQVNSVVAVYGKQACIPRCMDGPENSARHVDSTSPLKHPRHADDVETTSQKKTRLHPMISVPCKKKLELQCTKQVQGKEQTNLSSQVTQVEGDEHSPEHPPELGILPTQVDESGETNVRTEDDEFPGKKTPSSETNVRKKQGGGRKKPGNQKEKPEDD</sequence>
<keyword evidence="3" id="KW-0863">Zinc-finger</keyword>
<keyword evidence="2" id="KW-0479">Metal-binding</keyword>
<dbReference type="InterPro" id="IPR013955">
    <property type="entry name" value="Rep_factor-A_C"/>
</dbReference>
<comment type="similarity">
    <text evidence="1">Belongs to the replication factor A protein 1 family.</text>
</comment>
<dbReference type="CDD" id="cd04481">
    <property type="entry name" value="RPA1_DBD_B_like"/>
    <property type="match status" value="1"/>
</dbReference>
<gene>
    <name evidence="10" type="ORF">URODEC1_LOCUS286</name>
</gene>
<feature type="compositionally biased region" description="Basic and acidic residues" evidence="6">
    <location>
        <begin position="514"/>
        <end position="523"/>
    </location>
</feature>
<feature type="domain" description="Replication protein A 70 kDa DNA-binding subunit B/D first OB fold" evidence="7">
    <location>
        <begin position="13"/>
        <end position="107"/>
    </location>
</feature>
<evidence type="ECO:0008006" key="12">
    <source>
        <dbReference type="Google" id="ProtNLM"/>
    </source>
</evidence>
<name>A0ABC8V6P7_9POAL</name>
<dbReference type="Pfam" id="PF08646">
    <property type="entry name" value="Rep_fac-A_C"/>
    <property type="match status" value="1"/>
</dbReference>
<feature type="compositionally biased region" description="Polar residues" evidence="6">
    <location>
        <begin position="498"/>
        <end position="511"/>
    </location>
</feature>
<feature type="domain" description="Replication protein A OB" evidence="9">
    <location>
        <begin position="136"/>
        <end position="220"/>
    </location>
</feature>
<dbReference type="InterPro" id="IPR012340">
    <property type="entry name" value="NA-bd_OB-fold"/>
</dbReference>
<dbReference type="EMBL" id="OZ075111">
    <property type="protein sequence ID" value="CAL4885062.1"/>
    <property type="molecule type" value="Genomic_DNA"/>
</dbReference>
<dbReference type="PANTHER" id="PTHR47165:SF4">
    <property type="entry name" value="OS03G0429900 PROTEIN"/>
    <property type="match status" value="1"/>
</dbReference>
<dbReference type="InterPro" id="IPR047192">
    <property type="entry name" value="Euk_RPA1_DBD_C"/>
</dbReference>
<dbReference type="CDD" id="cd04480">
    <property type="entry name" value="RPA1_DBD_A_like"/>
    <property type="match status" value="1"/>
</dbReference>
<evidence type="ECO:0000259" key="7">
    <source>
        <dbReference type="Pfam" id="PF02721"/>
    </source>
</evidence>
<feature type="region of interest" description="Disordered" evidence="6">
    <location>
        <begin position="447"/>
        <end position="481"/>
    </location>
</feature>
<protein>
    <recommendedName>
        <fullName evidence="12">Replication protein A OB domain-containing protein</fullName>
    </recommendedName>
</protein>
<dbReference type="Pfam" id="PF02721">
    <property type="entry name" value="DUF223"/>
    <property type="match status" value="1"/>
</dbReference>
<dbReference type="AlphaFoldDB" id="A0ABC8V6P7"/>
<keyword evidence="11" id="KW-1185">Reference proteome</keyword>
<proteinExistence type="inferred from homology"/>
<dbReference type="Proteomes" id="UP001497457">
    <property type="component" value="Chromosome 1b"/>
</dbReference>
<organism evidence="10 11">
    <name type="scientific">Urochloa decumbens</name>
    <dbReference type="NCBI Taxonomy" id="240449"/>
    <lineage>
        <taxon>Eukaryota</taxon>
        <taxon>Viridiplantae</taxon>
        <taxon>Streptophyta</taxon>
        <taxon>Embryophyta</taxon>
        <taxon>Tracheophyta</taxon>
        <taxon>Spermatophyta</taxon>
        <taxon>Magnoliopsida</taxon>
        <taxon>Liliopsida</taxon>
        <taxon>Poales</taxon>
        <taxon>Poaceae</taxon>
        <taxon>PACMAD clade</taxon>
        <taxon>Panicoideae</taxon>
        <taxon>Panicodae</taxon>
        <taxon>Paniceae</taxon>
        <taxon>Melinidinae</taxon>
        <taxon>Urochloa</taxon>
    </lineage>
</organism>
<dbReference type="PANTHER" id="PTHR47165">
    <property type="entry name" value="OS03G0429900 PROTEIN"/>
    <property type="match status" value="1"/>
</dbReference>
<reference evidence="10 11" key="2">
    <citation type="submission" date="2024-10" db="EMBL/GenBank/DDBJ databases">
        <authorList>
            <person name="Ryan C."/>
        </authorList>
    </citation>
    <scope>NUCLEOTIDE SEQUENCE [LARGE SCALE GENOMIC DNA]</scope>
</reference>
<feature type="region of interest" description="Disordered" evidence="6">
    <location>
        <begin position="498"/>
        <end position="580"/>
    </location>
</feature>
<evidence type="ECO:0000256" key="1">
    <source>
        <dbReference type="ARBA" id="ARBA00005690"/>
    </source>
</evidence>
<dbReference type="CDD" id="cd04476">
    <property type="entry name" value="RPA1_DBD_C"/>
    <property type="match status" value="1"/>
</dbReference>
<dbReference type="SUPFAM" id="SSF50249">
    <property type="entry name" value="Nucleic acid-binding proteins"/>
    <property type="match status" value="3"/>
</dbReference>
<evidence type="ECO:0000256" key="6">
    <source>
        <dbReference type="SAM" id="MobiDB-lite"/>
    </source>
</evidence>
<evidence type="ECO:0000256" key="2">
    <source>
        <dbReference type="ARBA" id="ARBA00022723"/>
    </source>
</evidence>
<dbReference type="GO" id="GO:0008270">
    <property type="term" value="F:zinc ion binding"/>
    <property type="evidence" value="ECO:0007669"/>
    <property type="project" value="UniProtKB-KW"/>
</dbReference>
<dbReference type="Pfam" id="PF16900">
    <property type="entry name" value="REPA_OB_2"/>
    <property type="match status" value="1"/>
</dbReference>